<feature type="domain" description="Calcineurin-like phosphoesterase" evidence="1">
    <location>
        <begin position="128"/>
        <end position="349"/>
    </location>
</feature>
<evidence type="ECO:0000259" key="1">
    <source>
        <dbReference type="Pfam" id="PF00149"/>
    </source>
</evidence>
<dbReference type="InterPro" id="IPR004843">
    <property type="entry name" value="Calcineurin-like_PHP"/>
</dbReference>
<dbReference type="Pfam" id="PF00149">
    <property type="entry name" value="Metallophos"/>
    <property type="match status" value="1"/>
</dbReference>
<gene>
    <name evidence="2" type="ORF">ACFQ1Q_09565</name>
</gene>
<proteinExistence type="predicted"/>
<dbReference type="RefSeq" id="WP_386130500.1">
    <property type="nucleotide sequence ID" value="NZ_JBHTJL010000011.1"/>
</dbReference>
<organism evidence="2 3">
    <name type="scientific">Winogradskyella litorisediminis</name>
    <dbReference type="NCBI Taxonomy" id="1156618"/>
    <lineage>
        <taxon>Bacteria</taxon>
        <taxon>Pseudomonadati</taxon>
        <taxon>Bacteroidota</taxon>
        <taxon>Flavobacteriia</taxon>
        <taxon>Flavobacteriales</taxon>
        <taxon>Flavobacteriaceae</taxon>
        <taxon>Winogradskyella</taxon>
    </lineage>
</organism>
<sequence length="401" mass="45969">MKKRIIIYPNRIKGFAILIIFAVINSSAFAQKASLIKSIKSDTILKKEAIINKKKKNTLIEFNGNDGPFIINDSLLYVVDEANHLKITTVFDKDSIPVEVSNLNKTEFFVSLASGYDIPDSEYELPEKIVAISDIEGNFNAFSSFLYSNKIIDKNYDWIFGEGHLVLNGDFVDRGKNVTQVLWLIYKLDQQAKAQNGQVHFILGNHEILNFYGDYRYNNGKYIKAAQVISNKNNNEEALRFLYSENSEIGKWLATKNVIEKIGDYIFTHAGLSPDILKYDLNIKDINKLVRKNYNNLVKIEDKTERFLYSSDGPFWYRGLAREKLKSQELDEILEEFKAKKIIIGHTPVDSISSKYEGKLINIDVHHGQQMFSGKTYGLLIENCEEFIIDDTNKIKALNKD</sequence>
<accession>A0ABW3N7M6</accession>
<dbReference type="Proteomes" id="UP001597013">
    <property type="component" value="Unassembled WGS sequence"/>
</dbReference>
<dbReference type="EMBL" id="JBHTJL010000011">
    <property type="protein sequence ID" value="MFD1063492.1"/>
    <property type="molecule type" value="Genomic_DNA"/>
</dbReference>
<dbReference type="InterPro" id="IPR029052">
    <property type="entry name" value="Metallo-depent_PP-like"/>
</dbReference>
<comment type="caution">
    <text evidence="2">The sequence shown here is derived from an EMBL/GenBank/DDBJ whole genome shotgun (WGS) entry which is preliminary data.</text>
</comment>
<dbReference type="PANTHER" id="PTHR46546:SF4">
    <property type="entry name" value="SHEWANELLA-LIKE PROTEIN PHOSPHATASE 1"/>
    <property type="match status" value="1"/>
</dbReference>
<dbReference type="SUPFAM" id="SSF56300">
    <property type="entry name" value="Metallo-dependent phosphatases"/>
    <property type="match status" value="1"/>
</dbReference>
<evidence type="ECO:0000313" key="2">
    <source>
        <dbReference type="EMBL" id="MFD1063492.1"/>
    </source>
</evidence>
<dbReference type="PANTHER" id="PTHR46546">
    <property type="entry name" value="SHEWANELLA-LIKE PROTEIN PHOSPHATASE 1"/>
    <property type="match status" value="1"/>
</dbReference>
<protein>
    <submittedName>
        <fullName evidence="2">Metallophosphoesterase</fullName>
    </submittedName>
</protein>
<reference evidence="3" key="1">
    <citation type="journal article" date="2019" name="Int. J. Syst. Evol. Microbiol.">
        <title>The Global Catalogue of Microorganisms (GCM) 10K type strain sequencing project: providing services to taxonomists for standard genome sequencing and annotation.</title>
        <authorList>
            <consortium name="The Broad Institute Genomics Platform"/>
            <consortium name="The Broad Institute Genome Sequencing Center for Infectious Disease"/>
            <person name="Wu L."/>
            <person name="Ma J."/>
        </authorList>
    </citation>
    <scope>NUCLEOTIDE SEQUENCE [LARGE SCALE GENOMIC DNA]</scope>
    <source>
        <strain evidence="3">CCUG 62215</strain>
    </source>
</reference>
<keyword evidence="3" id="KW-1185">Reference proteome</keyword>
<evidence type="ECO:0000313" key="3">
    <source>
        <dbReference type="Proteomes" id="UP001597013"/>
    </source>
</evidence>
<name>A0ABW3N7M6_9FLAO</name>
<dbReference type="Gene3D" id="3.60.21.10">
    <property type="match status" value="1"/>
</dbReference>